<evidence type="ECO:0000313" key="4">
    <source>
        <dbReference type="Proteomes" id="UP000092444"/>
    </source>
</evidence>
<dbReference type="InterPro" id="IPR039970">
    <property type="entry name" value="TF_Grauzone"/>
</dbReference>
<dbReference type="PANTHER" id="PTHR23225:SF2">
    <property type="entry name" value="AT09679P-RELATED"/>
    <property type="match status" value="1"/>
</dbReference>
<dbReference type="SMART" id="SM00355">
    <property type="entry name" value="ZnF_C2H2"/>
    <property type="match status" value="4"/>
</dbReference>
<feature type="compositionally biased region" description="Basic residues" evidence="1">
    <location>
        <begin position="7"/>
        <end position="23"/>
    </location>
</feature>
<keyword evidence="4" id="KW-1185">Reference proteome</keyword>
<dbReference type="InterPro" id="IPR013087">
    <property type="entry name" value="Znf_C2H2_type"/>
</dbReference>
<dbReference type="AlphaFoldDB" id="A0A1B0FFK8"/>
<dbReference type="PANTHER" id="PTHR23225">
    <property type="entry name" value="ZINC FINGER PROTEIN"/>
    <property type="match status" value="1"/>
</dbReference>
<evidence type="ECO:0000313" key="3">
    <source>
        <dbReference type="EnsemblMetazoa" id="GMOY002415-PA"/>
    </source>
</evidence>
<dbReference type="STRING" id="37546.A0A1B0FFK8"/>
<proteinExistence type="predicted"/>
<name>A0A1B0FFK8_GLOMM</name>
<feature type="region of interest" description="Disordered" evidence="1">
    <location>
        <begin position="1"/>
        <end position="31"/>
    </location>
</feature>
<feature type="domain" description="C2H2-type" evidence="2">
    <location>
        <begin position="158"/>
        <end position="180"/>
    </location>
</feature>
<dbReference type="VEuPathDB" id="VectorBase:GMOY002415"/>
<sequence>MLQGKNRLSRKKGSRKPFKRNKKPSTETKAKIKTDQVLIENLMNKHIPMACSLCVFMGQKFSDIVQHFRSIHPKQKPFVMCCERKLSKRYYLSQHALKHENPEHSNFASEYLLAIHNSMRHSRETNVCHVCAKAIRDKRSFEKHVCLHFEDSGPRVKCPYPDCESWLKDEENLKLHLKHHNPPEGIICKCTECGNHEHMAQHMGETLHKCPICARTLNSNANMHARKKKMHPKEWDEWRKSKRGSSQLLISHSSSIF</sequence>
<dbReference type="PhylomeDB" id="A0A1B0FFK8"/>
<evidence type="ECO:0000256" key="1">
    <source>
        <dbReference type="SAM" id="MobiDB-lite"/>
    </source>
</evidence>
<dbReference type="EnsemblMetazoa" id="GMOY002415-RA">
    <property type="protein sequence ID" value="GMOY002415-PA"/>
    <property type="gene ID" value="GMOY002415"/>
</dbReference>
<accession>A0A1B0FFK8</accession>
<evidence type="ECO:0000259" key="2">
    <source>
        <dbReference type="PROSITE" id="PS00028"/>
    </source>
</evidence>
<feature type="domain" description="C2H2-type" evidence="2">
    <location>
        <begin position="128"/>
        <end position="148"/>
    </location>
</feature>
<dbReference type="Proteomes" id="UP000092444">
    <property type="component" value="Unassembled WGS sequence"/>
</dbReference>
<organism evidence="3 4">
    <name type="scientific">Glossina morsitans morsitans</name>
    <name type="common">Savannah tsetse fly</name>
    <dbReference type="NCBI Taxonomy" id="37546"/>
    <lineage>
        <taxon>Eukaryota</taxon>
        <taxon>Metazoa</taxon>
        <taxon>Ecdysozoa</taxon>
        <taxon>Arthropoda</taxon>
        <taxon>Hexapoda</taxon>
        <taxon>Insecta</taxon>
        <taxon>Pterygota</taxon>
        <taxon>Neoptera</taxon>
        <taxon>Endopterygota</taxon>
        <taxon>Diptera</taxon>
        <taxon>Brachycera</taxon>
        <taxon>Muscomorpha</taxon>
        <taxon>Hippoboscoidea</taxon>
        <taxon>Glossinidae</taxon>
        <taxon>Glossina</taxon>
    </lineage>
</organism>
<dbReference type="GO" id="GO:0003700">
    <property type="term" value="F:DNA-binding transcription factor activity"/>
    <property type="evidence" value="ECO:0007669"/>
    <property type="project" value="InterPro"/>
</dbReference>
<dbReference type="PROSITE" id="PS00028">
    <property type="entry name" value="ZINC_FINGER_C2H2_1"/>
    <property type="match status" value="2"/>
</dbReference>
<reference evidence="3" key="1">
    <citation type="submission" date="2020-05" db="UniProtKB">
        <authorList>
            <consortium name="EnsemblMetazoa"/>
        </authorList>
    </citation>
    <scope>IDENTIFICATION</scope>
    <source>
        <strain evidence="3">Yale</strain>
    </source>
</reference>
<protein>
    <recommendedName>
        <fullName evidence="2">C2H2-type domain-containing protein</fullName>
    </recommendedName>
</protein>
<dbReference type="EMBL" id="CCAG010010778">
    <property type="status" value="NOT_ANNOTATED_CDS"/>
    <property type="molecule type" value="Genomic_DNA"/>
</dbReference>